<proteinExistence type="predicted"/>
<dbReference type="PANTHER" id="PTHR32305:SF15">
    <property type="entry name" value="PROTEIN RHSA-RELATED"/>
    <property type="match status" value="1"/>
</dbReference>
<dbReference type="PANTHER" id="PTHR32305">
    <property type="match status" value="1"/>
</dbReference>
<feature type="domain" description="Golvesin/Xly CBD-like" evidence="1">
    <location>
        <begin position="163"/>
        <end position="281"/>
    </location>
</feature>
<dbReference type="Pfam" id="PF25275">
    <property type="entry name" value="Golvesin_C"/>
    <property type="match status" value="1"/>
</dbReference>
<dbReference type="Gene3D" id="2.60.120.260">
    <property type="entry name" value="Galactose-binding domain-like"/>
    <property type="match status" value="1"/>
</dbReference>
<gene>
    <name evidence="2" type="ORF">IC620_15280</name>
</gene>
<evidence type="ECO:0000259" key="1">
    <source>
        <dbReference type="Pfam" id="PF25275"/>
    </source>
</evidence>
<protein>
    <recommendedName>
        <fullName evidence="1">Golvesin/Xly CBD-like domain-containing protein</fullName>
    </recommendedName>
</protein>
<dbReference type="Gene3D" id="2.180.10.10">
    <property type="entry name" value="RHS repeat-associated core"/>
    <property type="match status" value="1"/>
</dbReference>
<sequence>NHASANASGTAWFDQVQFYPVNEETAKKYPYMWVKNFKSRDNGTIQLDRTEAYQGEYALKVTTASTDRAYGYIAAGQEYQVKPNTTYSLQAFVKTKNLKDANAFINLMQLEQNGSFSSDRKSHTRDQQLTGTNDWSKQDLTFQTGPDTTHIRILLEVDHTSDTARGEAWFDQVELIEGNLLQEVQMSEAGNVESKATWSIDVPKDRYDLYVRYPSFTISATQAPYTIHHDGGTDTVRINQQQRDREWVKLGTYHFEGDTKHQVVLSNDANGLVSAESIRLVPQSKTKSFTYSYDANGNLTQLQDHSTDAKMDTYQLGYNKLNQLETMQQLMNNQVDQTIRYQYDSNGNLIQRAHDSGVQDYTYTERNLLKSIQDKQNMSDPNSRTWSYQYNKFGQVSQSVIPNGNTTSYSYFQDGLPKQKTTRKSDQTLLNQHTLTYNENGHRTQDTLQLIDADGKTVNSQTRYTYDPRDRVTQMVKTGDNPLNETVELDANSNIISHTQNGKTKTYTYDRNRMLTQTVDGKTNSYLYDSLGSLRMVHDGTKATEKYQYDGFSRLTQMQKMDDQGKVNTTSYTYDSFDRTTSRTGSVGTDKEETTTFNYLGLSDDVISEEVAGKIIRSYTYAPWGARLSMQHHDKDEVSYYGTNARGDVEMLFDEKGNTRATYGYTMYGENQKEAFT</sequence>
<feature type="non-terminal residue" evidence="2">
    <location>
        <position position="677"/>
    </location>
</feature>
<dbReference type="EMBL" id="JACXAH010000035">
    <property type="protein sequence ID" value="MBD1373707.1"/>
    <property type="molecule type" value="Genomic_DNA"/>
</dbReference>
<organism evidence="2 3">
    <name type="scientific">Polycladospora coralii</name>
    <dbReference type="NCBI Taxonomy" id="2771432"/>
    <lineage>
        <taxon>Bacteria</taxon>
        <taxon>Bacillati</taxon>
        <taxon>Bacillota</taxon>
        <taxon>Bacilli</taxon>
        <taxon>Bacillales</taxon>
        <taxon>Thermoactinomycetaceae</taxon>
        <taxon>Polycladospora</taxon>
    </lineage>
</organism>
<dbReference type="RefSeq" id="WP_224749802.1">
    <property type="nucleotide sequence ID" value="NZ_JACXAH010000035.1"/>
</dbReference>
<dbReference type="Proteomes" id="UP000661691">
    <property type="component" value="Unassembled WGS sequence"/>
</dbReference>
<name>A0A926NCG3_9BACL</name>
<dbReference type="InterPro" id="IPR050708">
    <property type="entry name" value="T6SS_VgrG/RHS"/>
</dbReference>
<comment type="caution">
    <text evidence="2">The sequence shown here is derived from an EMBL/GenBank/DDBJ whole genome shotgun (WGS) entry which is preliminary data.</text>
</comment>
<dbReference type="AlphaFoldDB" id="A0A926NCG3"/>
<feature type="non-terminal residue" evidence="2">
    <location>
        <position position="1"/>
    </location>
</feature>
<accession>A0A926NCG3</accession>
<dbReference type="InterPro" id="IPR033803">
    <property type="entry name" value="CBD-like_Golvesin-Xly"/>
</dbReference>
<evidence type="ECO:0000313" key="2">
    <source>
        <dbReference type="EMBL" id="MBD1373707.1"/>
    </source>
</evidence>
<keyword evidence="3" id="KW-1185">Reference proteome</keyword>
<evidence type="ECO:0000313" key="3">
    <source>
        <dbReference type="Proteomes" id="UP000661691"/>
    </source>
</evidence>
<reference evidence="2" key="1">
    <citation type="submission" date="2020-09" db="EMBL/GenBank/DDBJ databases">
        <title>A novel bacterium of genus Hazenella, isolated from South China Sea.</title>
        <authorList>
            <person name="Huang H."/>
            <person name="Mo K."/>
            <person name="Hu Y."/>
        </authorList>
    </citation>
    <scope>NUCLEOTIDE SEQUENCE</scope>
    <source>
        <strain evidence="2">IB182357</strain>
    </source>
</reference>